<dbReference type="GO" id="GO:0005634">
    <property type="term" value="C:nucleus"/>
    <property type="evidence" value="ECO:0007669"/>
    <property type="project" value="UniProtKB-SubCell"/>
</dbReference>
<keyword evidence="1" id="KW-0539">Nucleus</keyword>
<dbReference type="Proteomes" id="UP000298652">
    <property type="component" value="Chromosome 4"/>
</dbReference>
<keyword evidence="1" id="KW-0805">Transcription regulation</keyword>
<name>A0A4U6V1M9_SETVI</name>
<comment type="subcellular location">
    <subcellularLocation>
        <location evidence="1">Nucleus</location>
    </subcellularLocation>
</comment>
<dbReference type="GO" id="GO:0003700">
    <property type="term" value="F:DNA-binding transcription factor activity"/>
    <property type="evidence" value="ECO:0007669"/>
    <property type="project" value="InterPro"/>
</dbReference>
<organism evidence="2 3">
    <name type="scientific">Setaria viridis</name>
    <name type="common">Green bristlegrass</name>
    <name type="synonym">Setaria italica subsp. viridis</name>
    <dbReference type="NCBI Taxonomy" id="4556"/>
    <lineage>
        <taxon>Eukaryota</taxon>
        <taxon>Viridiplantae</taxon>
        <taxon>Streptophyta</taxon>
        <taxon>Embryophyta</taxon>
        <taxon>Tracheophyta</taxon>
        <taxon>Spermatophyta</taxon>
        <taxon>Magnoliopsida</taxon>
        <taxon>Liliopsida</taxon>
        <taxon>Poales</taxon>
        <taxon>Poaceae</taxon>
        <taxon>PACMAD clade</taxon>
        <taxon>Panicoideae</taxon>
        <taxon>Panicodae</taxon>
        <taxon>Paniceae</taxon>
        <taxon>Cenchrinae</taxon>
        <taxon>Setaria</taxon>
    </lineage>
</organism>
<dbReference type="Gramene" id="TKW22212">
    <property type="protein sequence ID" value="TKW22212"/>
    <property type="gene ID" value="SEVIR_4G214600v2"/>
</dbReference>
<keyword evidence="3" id="KW-1185">Reference proteome</keyword>
<dbReference type="AlphaFoldDB" id="A0A4U6V1M9"/>
<accession>A0A4U6V1M9</accession>
<keyword evidence="1" id="KW-0804">Transcription</keyword>
<evidence type="ECO:0000313" key="3">
    <source>
        <dbReference type="Proteomes" id="UP000298652"/>
    </source>
</evidence>
<dbReference type="EMBL" id="CM016555">
    <property type="protein sequence ID" value="TKW22212.1"/>
    <property type="molecule type" value="Genomic_DNA"/>
</dbReference>
<dbReference type="GO" id="GO:0000976">
    <property type="term" value="F:transcription cis-regulatory region binding"/>
    <property type="evidence" value="ECO:0007669"/>
    <property type="project" value="TreeGrafter"/>
</dbReference>
<sequence length="143" mass="15695">MAPRRADEGSGGSAYIAELRDRAEQLETEARQASIVTMVAATHPFAGGSLALALEENLEVRMLGREAAALRLTTTEHHGPASIMVALRSRDLAVQHACVRRVGGTTVQDAVVDIPATLLHKLQQKIEERWKEERRQGCIRLFS</sequence>
<evidence type="ECO:0000256" key="1">
    <source>
        <dbReference type="RuleBase" id="RU369104"/>
    </source>
</evidence>
<protein>
    <recommendedName>
        <fullName evidence="1">Transcription factor</fullName>
        <shortName evidence="1">bHLH transcription factor</shortName>
    </recommendedName>
    <alternativeName>
        <fullName evidence="1">Basic helix-loop-helix protein</fullName>
    </alternativeName>
</protein>
<dbReference type="InterPro" id="IPR045084">
    <property type="entry name" value="AIB/MYC-like"/>
</dbReference>
<gene>
    <name evidence="2" type="ORF">SEVIR_4G214600v2</name>
</gene>
<reference evidence="2" key="1">
    <citation type="submission" date="2019-03" db="EMBL/GenBank/DDBJ databases">
        <title>WGS assembly of Setaria viridis.</title>
        <authorList>
            <person name="Huang P."/>
            <person name="Jenkins J."/>
            <person name="Grimwood J."/>
            <person name="Barry K."/>
            <person name="Healey A."/>
            <person name="Mamidi S."/>
            <person name="Sreedasyam A."/>
            <person name="Shu S."/>
            <person name="Feldman M."/>
            <person name="Wu J."/>
            <person name="Yu Y."/>
            <person name="Chen C."/>
            <person name="Johnson J."/>
            <person name="Rokhsar D."/>
            <person name="Baxter I."/>
            <person name="Schmutz J."/>
            <person name="Brutnell T."/>
            <person name="Kellogg E."/>
        </authorList>
    </citation>
    <scope>NUCLEOTIDE SEQUENCE [LARGE SCALE GENOMIC DNA]</scope>
</reference>
<proteinExistence type="predicted"/>
<dbReference type="PANTHER" id="PTHR11514">
    <property type="entry name" value="MYC"/>
    <property type="match status" value="1"/>
</dbReference>
<evidence type="ECO:0000313" key="2">
    <source>
        <dbReference type="EMBL" id="TKW22212.1"/>
    </source>
</evidence>
<dbReference type="PANTHER" id="PTHR11514:SF129">
    <property type="entry name" value="TRANSCRIPTION FACTOR"/>
    <property type="match status" value="1"/>
</dbReference>